<proteinExistence type="predicted"/>
<dbReference type="SMART" id="SM01111">
    <property type="entry name" value="CVNH"/>
    <property type="match status" value="1"/>
</dbReference>
<dbReference type="InParanoid" id="A0A0E1RXA3"/>
<dbReference type="PANTHER" id="PTHR42076:SF1">
    <property type="entry name" value="CYANOVIRIN-N DOMAIN-CONTAINING PROTEIN"/>
    <property type="match status" value="1"/>
</dbReference>
<dbReference type="VEuPathDB" id="FungiDB:CIMG_04757"/>
<dbReference type="InterPro" id="IPR011058">
    <property type="entry name" value="Cyanovirin-N"/>
</dbReference>
<dbReference type="SUPFAM" id="SSF51322">
    <property type="entry name" value="Cyanovirin-N"/>
    <property type="match status" value="1"/>
</dbReference>
<organism evidence="2 3">
    <name type="scientific">Coccidioides immitis (strain RS)</name>
    <name type="common">Valley fever fungus</name>
    <dbReference type="NCBI Taxonomy" id="246410"/>
    <lineage>
        <taxon>Eukaryota</taxon>
        <taxon>Fungi</taxon>
        <taxon>Dikarya</taxon>
        <taxon>Ascomycota</taxon>
        <taxon>Pezizomycotina</taxon>
        <taxon>Eurotiomycetes</taxon>
        <taxon>Eurotiomycetidae</taxon>
        <taxon>Onygenales</taxon>
        <taxon>Onygenaceae</taxon>
        <taxon>Coccidioides</taxon>
    </lineage>
</organism>
<dbReference type="OrthoDB" id="2441380at2759"/>
<feature type="domain" description="Cyanovirin-N" evidence="1">
    <location>
        <begin position="5"/>
        <end position="106"/>
    </location>
</feature>
<dbReference type="Gene3D" id="2.30.60.10">
    <property type="entry name" value="Cyanovirin-N"/>
    <property type="match status" value="1"/>
</dbReference>
<reference evidence="3" key="2">
    <citation type="journal article" date="2010" name="Genome Res.">
        <title>Population genomic sequencing of Coccidioides fungi reveals recent hybridization and transposon control.</title>
        <authorList>
            <person name="Neafsey D.E."/>
            <person name="Barker B.M."/>
            <person name="Sharpton T.J."/>
            <person name="Stajich J.E."/>
            <person name="Park D.J."/>
            <person name="Whiston E."/>
            <person name="Hung C.-Y."/>
            <person name="McMahan C."/>
            <person name="White J."/>
            <person name="Sykes S."/>
            <person name="Heiman D."/>
            <person name="Young S."/>
            <person name="Zeng Q."/>
            <person name="Abouelleil A."/>
            <person name="Aftuck L."/>
            <person name="Bessette D."/>
            <person name="Brown A."/>
            <person name="FitzGerald M."/>
            <person name="Lui A."/>
            <person name="Macdonald J.P."/>
            <person name="Priest M."/>
            <person name="Orbach M.J."/>
            <person name="Galgiani J.N."/>
            <person name="Kirkland T.N."/>
            <person name="Cole G.T."/>
            <person name="Birren B.W."/>
            <person name="Henn M.R."/>
            <person name="Taylor J.W."/>
            <person name="Rounsley S.D."/>
        </authorList>
    </citation>
    <scope>GENOME REANNOTATION</scope>
    <source>
        <strain evidence="3">RS</strain>
    </source>
</reference>
<dbReference type="AlphaFoldDB" id="A0A0E1RXA3"/>
<dbReference type="EMBL" id="GG704914">
    <property type="protein sequence ID" value="EAS33733.1"/>
    <property type="molecule type" value="Genomic_DNA"/>
</dbReference>
<dbReference type="GeneID" id="4564283"/>
<dbReference type="RefSeq" id="XP_001245316.1">
    <property type="nucleotide sequence ID" value="XM_001245315.2"/>
</dbReference>
<gene>
    <name evidence="2" type="ORF">CIMG_04757</name>
</gene>
<dbReference type="Pfam" id="PF08881">
    <property type="entry name" value="CVNH"/>
    <property type="match status" value="1"/>
</dbReference>
<dbReference type="InterPro" id="IPR036673">
    <property type="entry name" value="Cyanovirin-N_sf"/>
</dbReference>
<dbReference type="Proteomes" id="UP000001261">
    <property type="component" value="Unassembled WGS sequence"/>
</dbReference>
<accession>A0A0E1RXA3</accession>
<keyword evidence="3" id="KW-1185">Reference proteome</keyword>
<protein>
    <recommendedName>
        <fullName evidence="1">Cyanovirin-N domain-containing protein</fullName>
    </recommendedName>
</protein>
<dbReference type="KEGG" id="cim:CIMG_04757"/>
<evidence type="ECO:0000313" key="2">
    <source>
        <dbReference type="EMBL" id="EAS33733.1"/>
    </source>
</evidence>
<dbReference type="STRING" id="246410.A0A0E1RXA3"/>
<sequence>MPFRDFQKSSKDIQLLSEHILAAECEVPGGGYNHSEMDLDNCLGDDNGNFQWGGRNFHSHAHNIIFHPDEGVAHVPVLRADLDGGSKQSNVNLGERIGNVNGHLVFRW</sequence>
<dbReference type="PANTHER" id="PTHR42076">
    <property type="entry name" value="CYANOVIRIN-N HOMOLOG"/>
    <property type="match status" value="1"/>
</dbReference>
<dbReference type="OMA" id="EWNDSEI"/>
<name>A0A0E1RXA3_COCIM</name>
<evidence type="ECO:0000313" key="3">
    <source>
        <dbReference type="Proteomes" id="UP000001261"/>
    </source>
</evidence>
<reference evidence="3" key="1">
    <citation type="journal article" date="2009" name="Genome Res.">
        <title>Comparative genomic analyses of the human fungal pathogens Coccidioides and their relatives.</title>
        <authorList>
            <person name="Sharpton T.J."/>
            <person name="Stajich J.E."/>
            <person name="Rounsley S.D."/>
            <person name="Gardner M.J."/>
            <person name="Wortman J.R."/>
            <person name="Jordar V.S."/>
            <person name="Maiti R."/>
            <person name="Kodira C.D."/>
            <person name="Neafsey D.E."/>
            <person name="Zeng Q."/>
            <person name="Hung C.-Y."/>
            <person name="McMahan C."/>
            <person name="Muszewska A."/>
            <person name="Grynberg M."/>
            <person name="Mandel M.A."/>
            <person name="Kellner E.M."/>
            <person name="Barker B.M."/>
            <person name="Galgiani J.N."/>
            <person name="Orbach M.J."/>
            <person name="Kirkland T.N."/>
            <person name="Cole G.T."/>
            <person name="Henn M.R."/>
            <person name="Birren B.W."/>
            <person name="Taylor J.W."/>
        </authorList>
    </citation>
    <scope>NUCLEOTIDE SEQUENCE [LARGE SCALE GENOMIC DNA]</scope>
    <source>
        <strain evidence="3">RS</strain>
    </source>
</reference>
<evidence type="ECO:0000259" key="1">
    <source>
        <dbReference type="SMART" id="SM01111"/>
    </source>
</evidence>